<dbReference type="CDD" id="cd14503">
    <property type="entry name" value="PTP-bact"/>
    <property type="match status" value="1"/>
</dbReference>
<reference evidence="3 4" key="1">
    <citation type="submission" date="2016-12" db="EMBL/GenBank/DDBJ databases">
        <authorList>
            <person name="Song W.-J."/>
            <person name="Kurnit D.M."/>
        </authorList>
    </citation>
    <scope>NUCLEOTIDE SEQUENCE [LARGE SCALE GENOMIC DNA]</scope>
    <source>
        <strain evidence="3 4">ATCC 49181</strain>
    </source>
</reference>
<name>A0A1N6J8N2_9PROT</name>
<accession>A0A1N6J8N2</accession>
<dbReference type="STRING" id="44575.SAMN05216419_100318"/>
<feature type="chain" id="PRO_5009936742" evidence="1">
    <location>
        <begin position="23"/>
        <end position="171"/>
    </location>
</feature>
<dbReference type="InterPro" id="IPR055214">
    <property type="entry name" value="PTP-NADK"/>
</dbReference>
<keyword evidence="4" id="KW-1185">Reference proteome</keyword>
<dbReference type="eggNOG" id="COG3453">
    <property type="taxonomic scope" value="Bacteria"/>
</dbReference>
<dbReference type="Proteomes" id="UP000185062">
    <property type="component" value="Unassembled WGS sequence"/>
</dbReference>
<dbReference type="SUPFAM" id="SSF52799">
    <property type="entry name" value="(Phosphotyrosine protein) phosphatases II"/>
    <property type="match status" value="1"/>
</dbReference>
<feature type="domain" description="DSP-PTPase phosphatase fused to NAD+ Kinase" evidence="2">
    <location>
        <begin position="43"/>
        <end position="154"/>
    </location>
</feature>
<evidence type="ECO:0000259" key="2">
    <source>
        <dbReference type="Pfam" id="PF22741"/>
    </source>
</evidence>
<keyword evidence="1" id="KW-0732">Signal</keyword>
<gene>
    <name evidence="3" type="ORF">SAMN02743940_2400</name>
</gene>
<proteinExistence type="predicted"/>
<evidence type="ECO:0000313" key="4">
    <source>
        <dbReference type="Proteomes" id="UP000185062"/>
    </source>
</evidence>
<evidence type="ECO:0000256" key="1">
    <source>
        <dbReference type="SAM" id="SignalP"/>
    </source>
</evidence>
<dbReference type="Pfam" id="PF22741">
    <property type="entry name" value="PTP-NADK"/>
    <property type="match status" value="1"/>
</dbReference>
<dbReference type="InterPro" id="IPR029021">
    <property type="entry name" value="Prot-tyrosine_phosphatase-like"/>
</dbReference>
<sequence length="171" mass="18328">MRYTIATVTLLTVVLSAGTAHATNQVPFGNQVNTIKNYNRATSQIATSGVVGNTGVKALAEQGVKTVIDLRTEAEGIEDEKIAVESTGMRYINIPVTGAGISDRQLVIFSDMIEKAEKPVLVHCASGNRAGALWTAYRISKNIAPDIAFEEGRTAGMQPDMEAKIKATLKY</sequence>
<feature type="signal peptide" evidence="1">
    <location>
        <begin position="1"/>
        <end position="22"/>
    </location>
</feature>
<dbReference type="EMBL" id="FSRO01000001">
    <property type="protein sequence ID" value="SIO40680.1"/>
    <property type="molecule type" value="Genomic_DNA"/>
</dbReference>
<dbReference type="Gene3D" id="3.90.190.10">
    <property type="entry name" value="Protein tyrosine phosphatase superfamily"/>
    <property type="match status" value="1"/>
</dbReference>
<protein>
    <submittedName>
        <fullName evidence="3">TIGR01244 family protein</fullName>
    </submittedName>
</protein>
<dbReference type="AlphaFoldDB" id="A0A1N6J8N2"/>
<organism evidence="3 4">
    <name type="scientific">Nitrosomonas cryotolerans ATCC 49181</name>
    <dbReference type="NCBI Taxonomy" id="1131553"/>
    <lineage>
        <taxon>Bacteria</taxon>
        <taxon>Pseudomonadati</taxon>
        <taxon>Pseudomonadota</taxon>
        <taxon>Betaproteobacteria</taxon>
        <taxon>Nitrosomonadales</taxon>
        <taxon>Nitrosomonadaceae</taxon>
        <taxon>Nitrosomonas</taxon>
    </lineage>
</organism>
<evidence type="ECO:0000313" key="3">
    <source>
        <dbReference type="EMBL" id="SIO40680.1"/>
    </source>
</evidence>
<dbReference type="RefSeq" id="WP_036572530.1">
    <property type="nucleotide sequence ID" value="NZ_FSRO01000001.1"/>
</dbReference>